<keyword evidence="4" id="KW-1185">Reference proteome</keyword>
<feature type="region of interest" description="Disordered" evidence="1">
    <location>
        <begin position="537"/>
        <end position="561"/>
    </location>
</feature>
<dbReference type="PANTHER" id="PTHR14633:SF3">
    <property type="entry name" value="LITTLE ELONGATION COMPLEX SUBUNIT 2"/>
    <property type="match status" value="1"/>
</dbReference>
<feature type="region of interest" description="Disordered" evidence="1">
    <location>
        <begin position="39"/>
        <end position="64"/>
    </location>
</feature>
<proteinExistence type="predicted"/>
<dbReference type="GO" id="GO:0042795">
    <property type="term" value="P:snRNA transcription by RNA polymerase II"/>
    <property type="evidence" value="ECO:0007669"/>
    <property type="project" value="TreeGrafter"/>
</dbReference>
<sequence>MEGFLTINWDKAVDDSSSFFSKDVFENCSAAFHAIHGIPQSPWPHDEQGSTKNNSRGASGKAWSPSHLKRIPVESVGGQGKTLKIQPPAPFPRKSVLNVFEQKDYLFAIIRVMRSFMVAIPADADDFIRIKEMQIKLRDEIQEFQKLAQTIMENNPSAYLSLNPGIARYVNEMWKTQLTSVQFYPPFYKLIGNIILVPKENMITLDMTLERTVLELGRIPCQIFPPLNTLIKIQRNYKIINNRYPANVLESEQMSDDGNALKLATKYGVKIVISAKALRSFAGNIGPLFRRSWDIPFTVKETNFHGEVNKVIFVDEPLPPCEMSAIEKNALFNRMAIKCQFSNVNRSRYFVYPGSGKKSEYSEPAEEASGDIFSSDNTDLDSLETFGIEKQAASSSKICTLKVGEAKQATPETGNNAEAIEVTDVEKQEKAIEYEFSTATDSDSSEMSLVIDTSSECGQSPRKRSNNANKNMKSHKKFPNDTDASKTPISIGTENQTDTQNRNKVPEPGFKVPTRTCKSGASIHQANLLSGILQDQEKMMQSHRKPSPKKNTESTIPKENPQEYIQPKKDENLTYRIWNLQANEKSIRLLVRSSVDTAIVTSGGEFRTFLMIPKTEYQPWFGGECLSTREMNEQWIDLHLRPECKLVRIRLDAYTGDFLMCEQKDAACLEAEISFQYGTHNKPANSLQTIWAVLSSLCDLDLSPGHFLLRHGFHDGICIQVWESTEKESSSLDLHKIYSEIDTTANVVRDISENWSALDPCAIFPI</sequence>
<dbReference type="Proteomes" id="UP000820818">
    <property type="component" value="Linkage Group LG7"/>
</dbReference>
<feature type="domain" description="Little elongation complex subunit 2 C-terminal" evidence="2">
    <location>
        <begin position="562"/>
        <end position="765"/>
    </location>
</feature>
<feature type="region of interest" description="Disordered" evidence="1">
    <location>
        <begin position="453"/>
        <end position="518"/>
    </location>
</feature>
<dbReference type="GO" id="GO:0042796">
    <property type="term" value="P:snRNA transcription by RNA polymerase III"/>
    <property type="evidence" value="ECO:0007669"/>
    <property type="project" value="TreeGrafter"/>
</dbReference>
<dbReference type="EMBL" id="WJBH02000007">
    <property type="protein sequence ID" value="KAI9555667.1"/>
    <property type="molecule type" value="Genomic_DNA"/>
</dbReference>
<dbReference type="GO" id="GO:0045945">
    <property type="term" value="P:positive regulation of transcription by RNA polymerase III"/>
    <property type="evidence" value="ECO:0007669"/>
    <property type="project" value="TreeGrafter"/>
</dbReference>
<dbReference type="Pfam" id="PF10505">
    <property type="entry name" value="NARG2_C"/>
    <property type="match status" value="1"/>
</dbReference>
<evidence type="ECO:0000256" key="1">
    <source>
        <dbReference type="SAM" id="MobiDB-lite"/>
    </source>
</evidence>
<evidence type="ECO:0000259" key="2">
    <source>
        <dbReference type="Pfam" id="PF10505"/>
    </source>
</evidence>
<reference evidence="3 4" key="1">
    <citation type="submission" date="2022-05" db="EMBL/GenBank/DDBJ databases">
        <title>A multi-omics perspective on studying reproductive biology in Daphnia sinensis.</title>
        <authorList>
            <person name="Jia J."/>
        </authorList>
    </citation>
    <scope>NUCLEOTIDE SEQUENCE [LARGE SCALE GENOMIC DNA]</scope>
    <source>
        <strain evidence="3 4">WSL</strain>
    </source>
</reference>
<dbReference type="AlphaFoldDB" id="A0AAD5KNF6"/>
<evidence type="ECO:0000313" key="4">
    <source>
        <dbReference type="Proteomes" id="UP000820818"/>
    </source>
</evidence>
<protein>
    <recommendedName>
        <fullName evidence="2">Little elongation complex subunit 2 C-terminal domain-containing protein</fullName>
    </recommendedName>
</protein>
<dbReference type="InterPro" id="IPR019535">
    <property type="entry name" value="ICE2_C"/>
</dbReference>
<accession>A0AAD5KNF6</accession>
<evidence type="ECO:0000313" key="3">
    <source>
        <dbReference type="EMBL" id="KAI9555667.1"/>
    </source>
</evidence>
<feature type="compositionally biased region" description="Polar residues" evidence="1">
    <location>
        <begin position="485"/>
        <end position="503"/>
    </location>
</feature>
<organism evidence="3 4">
    <name type="scientific">Daphnia sinensis</name>
    <dbReference type="NCBI Taxonomy" id="1820382"/>
    <lineage>
        <taxon>Eukaryota</taxon>
        <taxon>Metazoa</taxon>
        <taxon>Ecdysozoa</taxon>
        <taxon>Arthropoda</taxon>
        <taxon>Crustacea</taxon>
        <taxon>Branchiopoda</taxon>
        <taxon>Diplostraca</taxon>
        <taxon>Cladocera</taxon>
        <taxon>Anomopoda</taxon>
        <taxon>Daphniidae</taxon>
        <taxon>Daphnia</taxon>
        <taxon>Daphnia similis group</taxon>
    </lineage>
</organism>
<gene>
    <name evidence="3" type="ORF">GHT06_018182</name>
</gene>
<name>A0AAD5KNF6_9CRUS</name>
<comment type="caution">
    <text evidence="3">The sequence shown here is derived from an EMBL/GenBank/DDBJ whole genome shotgun (WGS) entry which is preliminary data.</text>
</comment>
<dbReference type="PANTHER" id="PTHR14633">
    <property type="entry name" value="LITTLE ELONGATION COMPLEX SUBUNIT 2"/>
    <property type="match status" value="1"/>
</dbReference>
<dbReference type="GO" id="GO:0008023">
    <property type="term" value="C:transcription elongation factor complex"/>
    <property type="evidence" value="ECO:0007669"/>
    <property type="project" value="InterPro"/>
</dbReference>